<dbReference type="FunFam" id="3.40.50.300:FF:000737">
    <property type="entry name" value="Bifunctional polynucleotide phosphatase/kinase"/>
    <property type="match status" value="1"/>
</dbReference>
<dbReference type="EMBL" id="HACG01035858">
    <property type="protein sequence ID" value="CEK82723.1"/>
    <property type="molecule type" value="Transcribed_RNA"/>
</dbReference>
<dbReference type="GO" id="GO:0046403">
    <property type="term" value="F:polynucleotide 3'-phosphatase activity"/>
    <property type="evidence" value="ECO:0007669"/>
    <property type="project" value="TreeGrafter"/>
</dbReference>
<dbReference type="Pfam" id="PF08645">
    <property type="entry name" value="PNK3P"/>
    <property type="match status" value="1"/>
</dbReference>
<gene>
    <name evidence="2" type="primary">ORF133147</name>
    <name evidence="1" type="synonym">ORF133142</name>
</gene>
<dbReference type="AlphaFoldDB" id="A0A0B7APD7"/>
<proteinExistence type="predicted"/>
<name>A0A0B7APD7_9EUPU</name>
<reference evidence="2" key="1">
    <citation type="submission" date="2014-12" db="EMBL/GenBank/DDBJ databases">
        <title>Insight into the proteome of Arion vulgaris.</title>
        <authorList>
            <person name="Aradska J."/>
            <person name="Bulat T."/>
            <person name="Smidak R."/>
            <person name="Sarate P."/>
            <person name="Gangsoo J."/>
            <person name="Sialana F."/>
            <person name="Bilban M."/>
            <person name="Lubec G."/>
        </authorList>
    </citation>
    <scope>NUCLEOTIDE SEQUENCE</scope>
    <source>
        <tissue evidence="2">Skin</tissue>
    </source>
</reference>
<organism evidence="2">
    <name type="scientific">Arion vulgaris</name>
    <dbReference type="NCBI Taxonomy" id="1028688"/>
    <lineage>
        <taxon>Eukaryota</taxon>
        <taxon>Metazoa</taxon>
        <taxon>Spiralia</taxon>
        <taxon>Lophotrochozoa</taxon>
        <taxon>Mollusca</taxon>
        <taxon>Gastropoda</taxon>
        <taxon>Heterobranchia</taxon>
        <taxon>Euthyneura</taxon>
        <taxon>Panpulmonata</taxon>
        <taxon>Eupulmonata</taxon>
        <taxon>Stylommatophora</taxon>
        <taxon>Helicina</taxon>
        <taxon>Arionoidea</taxon>
        <taxon>Arionidae</taxon>
        <taxon>Arion</taxon>
    </lineage>
</organism>
<dbReference type="PANTHER" id="PTHR12083:SF18">
    <property type="entry name" value="BIFUNCTIONAL POLYNUCLEOTIDE PHOSPHATASE_KINASE"/>
    <property type="match status" value="1"/>
</dbReference>
<dbReference type="NCBIfam" id="TIGR01662">
    <property type="entry name" value="HAD-SF-IIIA"/>
    <property type="match status" value="1"/>
</dbReference>
<dbReference type="PANTHER" id="PTHR12083">
    <property type="entry name" value="BIFUNCTIONAL POLYNUCLEOTIDE PHOSPHATASE/KINASE"/>
    <property type="match status" value="1"/>
</dbReference>
<dbReference type="InterPro" id="IPR027417">
    <property type="entry name" value="P-loop_NTPase"/>
</dbReference>
<dbReference type="SUPFAM" id="SSF52540">
    <property type="entry name" value="P-loop containing nucleoside triphosphate hydrolases"/>
    <property type="match status" value="1"/>
</dbReference>
<accession>A0A0B7APD7</accession>
<evidence type="ECO:0008006" key="3">
    <source>
        <dbReference type="Google" id="ProtNLM"/>
    </source>
</evidence>
<dbReference type="InterPro" id="IPR013954">
    <property type="entry name" value="PNK3P"/>
</dbReference>
<dbReference type="EMBL" id="HACG01035856">
    <property type="protein sequence ID" value="CEK82721.1"/>
    <property type="molecule type" value="Transcribed_RNA"/>
</dbReference>
<dbReference type="GO" id="GO:0005634">
    <property type="term" value="C:nucleus"/>
    <property type="evidence" value="ECO:0007669"/>
    <property type="project" value="TreeGrafter"/>
</dbReference>
<dbReference type="InterPro" id="IPR036412">
    <property type="entry name" value="HAD-like_sf"/>
</dbReference>
<dbReference type="Pfam" id="PF13671">
    <property type="entry name" value="AAA_33"/>
    <property type="match status" value="1"/>
</dbReference>
<dbReference type="InterPro" id="IPR006551">
    <property type="entry name" value="Polynucleotide_phosphatase"/>
</dbReference>
<dbReference type="Gene3D" id="3.40.50.300">
    <property type="entry name" value="P-loop containing nucleotide triphosphate hydrolases"/>
    <property type="match status" value="1"/>
</dbReference>
<sequence length="464" mass="52248">MLSLARFSIKRYAEPAFYDFLLKKTGIASQHFSFLHNQLIRLISLTIMTGRTKRKAATDDAAEVKAKKVRGETGIGHGLKWSNVGGSDANCSLIVLSSDTLGGVSKVAGFDIDFTVIKTASGRKFATGATDWEFWDEQVTVKLKQLNKDGYRVVFFTNQGGIEKKKVTPQTFKTKAEAIIKGLDIPVMVFASTGTNQYRKPYTGMWDYFSENCNQGVVVKKSESLYVGDAAGRAKNWAKDKPKDFSCCDRMFASNVGVKFYTPEEFFLNQPSVPFEWRSIDAKDFLKKNPAISAKDDKSDYASKKQEVIIMVGPPASGKSTFRQRYLEPDGYVVINRDTLGTMEKCLKIAREKIQLGKSIVADNTNPSASSRAHFISLAKEKDIPCRCIWLQTPLELAHHLNMFRQKQTKDSVRRVPDVGYNIFKKNFEEPTVKEGFTGGVIKVNFTPRFDNKTDEELFQHWTD</sequence>
<dbReference type="InterPro" id="IPR006549">
    <property type="entry name" value="HAD-SF_hydro_IIIA"/>
</dbReference>
<evidence type="ECO:0000313" key="2">
    <source>
        <dbReference type="EMBL" id="CEK82723.1"/>
    </source>
</evidence>
<dbReference type="GO" id="GO:0046404">
    <property type="term" value="F:ATP-dependent polydeoxyribonucleotide 5'-hydroxyl-kinase activity"/>
    <property type="evidence" value="ECO:0007669"/>
    <property type="project" value="TreeGrafter"/>
</dbReference>
<dbReference type="GO" id="GO:0003690">
    <property type="term" value="F:double-stranded DNA binding"/>
    <property type="evidence" value="ECO:0007669"/>
    <property type="project" value="TreeGrafter"/>
</dbReference>
<dbReference type="InterPro" id="IPR023214">
    <property type="entry name" value="HAD_sf"/>
</dbReference>
<evidence type="ECO:0000313" key="1">
    <source>
        <dbReference type="EMBL" id="CEK82721.1"/>
    </source>
</evidence>
<dbReference type="FunFam" id="3.40.50.1000:FF:000078">
    <property type="entry name" value="Bifunctional polynucleotide phosphatase/kinase"/>
    <property type="match status" value="1"/>
</dbReference>
<dbReference type="Gene3D" id="3.40.50.1000">
    <property type="entry name" value="HAD superfamily/HAD-like"/>
    <property type="match status" value="1"/>
</dbReference>
<dbReference type="CDD" id="cd01625">
    <property type="entry name" value="HAD_PNP"/>
    <property type="match status" value="1"/>
</dbReference>
<protein>
    <recommendedName>
        <fullName evidence="3">PNK FHA domain-containing protein</fullName>
    </recommendedName>
</protein>
<dbReference type="GO" id="GO:0006281">
    <property type="term" value="P:DNA repair"/>
    <property type="evidence" value="ECO:0007669"/>
    <property type="project" value="TreeGrafter"/>
</dbReference>
<dbReference type="SUPFAM" id="SSF56784">
    <property type="entry name" value="HAD-like"/>
    <property type="match status" value="1"/>
</dbReference>
<dbReference type="NCBIfam" id="TIGR01664">
    <property type="entry name" value="DNA-3'-Pase"/>
    <property type="match status" value="1"/>
</dbReference>